<reference evidence="1 2" key="1">
    <citation type="journal article" date="2015" name="Nature">
        <title>rRNA introns, odd ribosomes, and small enigmatic genomes across a large radiation of phyla.</title>
        <authorList>
            <person name="Brown C.T."/>
            <person name="Hug L.A."/>
            <person name="Thomas B.C."/>
            <person name="Sharon I."/>
            <person name="Castelle C.J."/>
            <person name="Singh A."/>
            <person name="Wilkins M.J."/>
            <person name="Williams K.H."/>
            <person name="Banfield J.F."/>
        </authorList>
    </citation>
    <scope>NUCLEOTIDE SEQUENCE [LARGE SCALE GENOMIC DNA]</scope>
</reference>
<dbReference type="AlphaFoldDB" id="A0A0G0H4A2"/>
<dbReference type="EMBL" id="LBTJ01000048">
    <property type="protein sequence ID" value="KKQ36982.1"/>
    <property type="molecule type" value="Genomic_DNA"/>
</dbReference>
<dbReference type="InterPro" id="IPR023833">
    <property type="entry name" value="Signal_pept_SipW-depend-type"/>
</dbReference>
<name>A0A0G0H4A2_9BACT</name>
<dbReference type="InterPro" id="IPR022121">
    <property type="entry name" value="Peptidase_M73_camelysin"/>
</dbReference>
<dbReference type="Pfam" id="PF12389">
    <property type="entry name" value="Peptidase_M73"/>
    <property type="match status" value="1"/>
</dbReference>
<protein>
    <submittedName>
        <fullName evidence="1">Uncharacterized protein</fullName>
    </submittedName>
</protein>
<sequence>MQNQKKHWLSIILILLVAVGGIAGTLAYFTATRTAANNKFTTGTLDLSVTGDNNIVNEPFVIENMGANANISGTKTWTIKNTGTLP</sequence>
<organism evidence="1 2">
    <name type="scientific">Candidatus Roizmanbacteria bacterium GW2011_GWA2_37_7</name>
    <dbReference type="NCBI Taxonomy" id="1618481"/>
    <lineage>
        <taxon>Bacteria</taxon>
        <taxon>Candidatus Roizmaniibacteriota</taxon>
    </lineage>
</organism>
<dbReference type="STRING" id="1618481.US54_C0048G0012"/>
<proteinExistence type="predicted"/>
<dbReference type="NCBIfam" id="TIGR04088">
    <property type="entry name" value="cognate_SipW"/>
    <property type="match status" value="1"/>
</dbReference>
<evidence type="ECO:0000313" key="2">
    <source>
        <dbReference type="Proteomes" id="UP000034471"/>
    </source>
</evidence>
<gene>
    <name evidence="1" type="ORF">US54_C0048G0012</name>
</gene>
<comment type="caution">
    <text evidence="1">The sequence shown here is derived from an EMBL/GenBank/DDBJ whole genome shotgun (WGS) entry which is preliminary data.</text>
</comment>
<accession>A0A0G0H4A2</accession>
<evidence type="ECO:0000313" key="1">
    <source>
        <dbReference type="EMBL" id="KKQ36982.1"/>
    </source>
</evidence>
<dbReference type="Proteomes" id="UP000034471">
    <property type="component" value="Unassembled WGS sequence"/>
</dbReference>